<evidence type="ECO:0000313" key="5">
    <source>
        <dbReference type="Proteomes" id="UP001600894"/>
    </source>
</evidence>
<sequence>MKHIFLNLKRFDIPKEYGGVNAIAPVEQWGSFIVRNTQEALKAYKGRDTEFVMFFPEAHVLNAVGALCEDSPVKVGCQGVFRQDTAIGGNFGAFTSSRTANAAKALGCSCVLIGHCEERRDKAGILEAGGGDPSAVNRILNQEIREAVRAGLNVLYCIGETFEEQPRWQEVLKEQLDEGLKDTDRTKVTIAYEPVWAIGPGKTPPDSDYIGKIGAFVKETTGGMDVVYGGGLKQDNAAMVAAVPDMDGGLIALTRFSGEIGFYPNEYLEIVRLYLDGGERRETKGSKRSDL</sequence>
<gene>
    <name evidence="4" type="ORF">F130042H8_27970</name>
</gene>
<comment type="subunit">
    <text evidence="3">Homodimer.</text>
</comment>
<comment type="similarity">
    <text evidence="1 3">Belongs to the triosephosphate isomerase family.</text>
</comment>
<evidence type="ECO:0000313" key="4">
    <source>
        <dbReference type="EMBL" id="GAA6269737.1"/>
    </source>
</evidence>
<reference evidence="4 5" key="1">
    <citation type="submission" date="2024-04" db="EMBL/GenBank/DDBJ databases">
        <title>Defined microbial consortia suppress multidrug-resistant proinflammatory Enterobacteriaceae via ecological control.</title>
        <authorList>
            <person name="Furuichi M."/>
            <person name="Kawaguchi T."/>
            <person name="Pust M."/>
            <person name="Yasuma K."/>
            <person name="Plichta D."/>
            <person name="Hasegawa N."/>
            <person name="Ohya T."/>
            <person name="Bhattarai S."/>
            <person name="Sasajima S."/>
            <person name="Aoto Y."/>
            <person name="Tuganbaev T."/>
            <person name="Yaginuma M."/>
            <person name="Ueda M."/>
            <person name="Okahashi N."/>
            <person name="Amafuji K."/>
            <person name="Kiridooshi Y."/>
            <person name="Sugita K."/>
            <person name="Strazar M."/>
            <person name="Skelly A."/>
            <person name="Suda W."/>
            <person name="Hattori M."/>
            <person name="Nakamoto N."/>
            <person name="Caballero S."/>
            <person name="Norman J."/>
            <person name="Olle B."/>
            <person name="Tanoue T."/>
            <person name="Arita M."/>
            <person name="Bucci V."/>
            <person name="Atarashi K."/>
            <person name="Xavier R."/>
            <person name="Honda K."/>
        </authorList>
    </citation>
    <scope>NUCLEOTIDE SEQUENCE [LARGE SCALE GENOMIC DNA]</scope>
    <source>
        <strain evidence="5">f13</strain>
    </source>
</reference>
<dbReference type="InterPro" id="IPR000652">
    <property type="entry name" value="Triosephosphate_isomerase"/>
</dbReference>
<dbReference type="RefSeq" id="WP_176254508.1">
    <property type="nucleotide sequence ID" value="NZ_BAABXL010000001.1"/>
</dbReference>
<evidence type="ECO:0000256" key="1">
    <source>
        <dbReference type="ARBA" id="ARBA00007422"/>
    </source>
</evidence>
<comment type="pathway">
    <text evidence="3">Carbohydrate degradation; glycolysis; D-glyceraldehyde 3-phosphate from glycerone phosphate: step 1/1.</text>
</comment>
<proteinExistence type="inferred from homology"/>
<dbReference type="Gene3D" id="3.20.20.70">
    <property type="entry name" value="Aldolase class I"/>
    <property type="match status" value="1"/>
</dbReference>
<keyword evidence="3" id="KW-0963">Cytoplasm</keyword>
<comment type="catalytic activity">
    <reaction evidence="3">
        <text>D-glyceraldehyde 3-phosphate = dihydroxyacetone phosphate</text>
        <dbReference type="Rhea" id="RHEA:18585"/>
        <dbReference type="ChEBI" id="CHEBI:57642"/>
        <dbReference type="ChEBI" id="CHEBI:59776"/>
        <dbReference type="EC" id="5.3.1.1"/>
    </reaction>
</comment>
<dbReference type="Proteomes" id="UP001600894">
    <property type="component" value="Unassembled WGS sequence"/>
</dbReference>
<keyword evidence="3" id="KW-0312">Gluconeogenesis</keyword>
<dbReference type="InterPro" id="IPR035990">
    <property type="entry name" value="TIM_sf"/>
</dbReference>
<comment type="subcellular location">
    <subcellularLocation>
        <location evidence="3">Cytoplasm</location>
    </subcellularLocation>
</comment>
<dbReference type="Pfam" id="PF00121">
    <property type="entry name" value="TIM"/>
    <property type="match status" value="1"/>
</dbReference>
<dbReference type="PROSITE" id="PS51440">
    <property type="entry name" value="TIM_2"/>
    <property type="match status" value="1"/>
</dbReference>
<protein>
    <recommendedName>
        <fullName evidence="3">Triosephosphate isomerase</fullName>
        <ecNumber evidence="3">5.3.1.1</ecNumber>
    </recommendedName>
</protein>
<dbReference type="GO" id="GO:0016853">
    <property type="term" value="F:isomerase activity"/>
    <property type="evidence" value="ECO:0007669"/>
    <property type="project" value="UniProtKB-KW"/>
</dbReference>
<name>A0ABQ0B0F3_9FIRM</name>
<evidence type="ECO:0000256" key="3">
    <source>
        <dbReference type="RuleBase" id="RU363013"/>
    </source>
</evidence>
<dbReference type="EMBL" id="BAABXL010000001">
    <property type="protein sequence ID" value="GAA6269737.1"/>
    <property type="molecule type" value="Genomic_DNA"/>
</dbReference>
<keyword evidence="5" id="KW-1185">Reference proteome</keyword>
<accession>A0ABQ0B0F3</accession>
<keyword evidence="2 3" id="KW-0413">Isomerase</keyword>
<evidence type="ECO:0000256" key="2">
    <source>
        <dbReference type="ARBA" id="ARBA00023235"/>
    </source>
</evidence>
<dbReference type="CDD" id="cd00311">
    <property type="entry name" value="TIM"/>
    <property type="match status" value="1"/>
</dbReference>
<dbReference type="SUPFAM" id="SSF51351">
    <property type="entry name" value="Triosephosphate isomerase (TIM)"/>
    <property type="match status" value="1"/>
</dbReference>
<organism evidence="4 5">
    <name type="scientific">Enterocloster alcoholdehydrogenati</name>
    <dbReference type="NCBI Taxonomy" id="2547410"/>
    <lineage>
        <taxon>Bacteria</taxon>
        <taxon>Bacillati</taxon>
        <taxon>Bacillota</taxon>
        <taxon>Clostridia</taxon>
        <taxon>Lachnospirales</taxon>
        <taxon>Lachnospiraceae</taxon>
        <taxon>Enterocloster</taxon>
    </lineage>
</organism>
<dbReference type="EC" id="5.3.1.1" evidence="3"/>
<dbReference type="PANTHER" id="PTHR21139">
    <property type="entry name" value="TRIOSEPHOSPHATE ISOMERASE"/>
    <property type="match status" value="1"/>
</dbReference>
<keyword evidence="3" id="KW-0324">Glycolysis</keyword>
<dbReference type="PANTHER" id="PTHR21139:SF42">
    <property type="entry name" value="TRIOSEPHOSPHATE ISOMERASE"/>
    <property type="match status" value="1"/>
</dbReference>
<dbReference type="InterPro" id="IPR013785">
    <property type="entry name" value="Aldolase_TIM"/>
</dbReference>
<comment type="caution">
    <text evidence="4">The sequence shown here is derived from an EMBL/GenBank/DDBJ whole genome shotgun (WGS) entry which is preliminary data.</text>
</comment>
<comment type="pathway">
    <text evidence="3">Carbohydrate biosynthesis; gluconeogenesis.</text>
</comment>